<feature type="transmembrane region" description="Helical" evidence="2">
    <location>
        <begin position="409"/>
        <end position="429"/>
    </location>
</feature>
<proteinExistence type="predicted"/>
<feature type="compositionally biased region" description="Low complexity" evidence="1">
    <location>
        <begin position="22"/>
        <end position="41"/>
    </location>
</feature>
<reference evidence="4" key="1">
    <citation type="submission" date="2020-11" db="EMBL/GenBank/DDBJ databases">
        <authorList>
            <person name="Tran Van P."/>
        </authorList>
    </citation>
    <scope>NUCLEOTIDE SEQUENCE</scope>
</reference>
<evidence type="ECO:0000313" key="4">
    <source>
        <dbReference type="EMBL" id="CAD7223260.1"/>
    </source>
</evidence>
<name>A0A7R8W3W1_9CRUS</name>
<evidence type="ECO:0000256" key="1">
    <source>
        <dbReference type="SAM" id="MobiDB-lite"/>
    </source>
</evidence>
<accession>A0A7R8W3W1</accession>
<keyword evidence="2" id="KW-0812">Transmembrane</keyword>
<evidence type="ECO:0000256" key="3">
    <source>
        <dbReference type="SAM" id="SignalP"/>
    </source>
</evidence>
<feature type="region of interest" description="Disordered" evidence="1">
    <location>
        <begin position="627"/>
        <end position="668"/>
    </location>
</feature>
<keyword evidence="2" id="KW-1133">Transmembrane helix</keyword>
<feature type="chain" id="PRO_5043669262" evidence="3">
    <location>
        <begin position="19"/>
        <end position="695"/>
    </location>
</feature>
<dbReference type="AlphaFoldDB" id="A0A7R8W3W1"/>
<feature type="transmembrane region" description="Helical" evidence="2">
    <location>
        <begin position="111"/>
        <end position="130"/>
    </location>
</feature>
<feature type="region of interest" description="Disordered" evidence="1">
    <location>
        <begin position="322"/>
        <end position="344"/>
    </location>
</feature>
<dbReference type="EMBL" id="OB660175">
    <property type="protein sequence ID" value="CAD7223260.1"/>
    <property type="molecule type" value="Genomic_DNA"/>
</dbReference>
<feature type="signal peptide" evidence="3">
    <location>
        <begin position="1"/>
        <end position="18"/>
    </location>
</feature>
<feature type="region of interest" description="Disordered" evidence="1">
    <location>
        <begin position="22"/>
        <end position="44"/>
    </location>
</feature>
<evidence type="ECO:0000256" key="2">
    <source>
        <dbReference type="SAM" id="Phobius"/>
    </source>
</evidence>
<feature type="compositionally biased region" description="Pro residues" evidence="1">
    <location>
        <begin position="329"/>
        <end position="344"/>
    </location>
</feature>
<sequence length="695" mass="75903">MRHLVVCTSFLFFYAVTCTEPSTSSASTQAGGTSNATSSSSDLPTANRQIDSLSIFIDFLAPVEFAQESRQLDAATIYIDFLAPVEFVMRAIGWSAEFDNLHLPTYYFNSIYGWIMPVWISVIMGILGLATRNGYPSSVWQKKKIKKENFFFTASIHHKQAIKKNTTSSPLLLSLPATHQVATIDEPESRLVGPDTALNYVVDQIEELPASSSAELGGFMKDYTQQMWQTLIYILRNLLIRAPTQNLQTRLSALEYFADTKHVGPQTDTTDKTFVVALANPFQSFTGKALASIFTPLAGIFGLAYQQELIAPSLPASFSASAASGSTAPPVPPAPIPDADPGPPRQFVGAGLMNSLLRIAASTQQHGSGVHGSGIDTADVLLNWMGIDTNQPDLADTSISIGLGRLSSAFALPFLLIAPFIPLAIPFMFTTLCDSRLREFLLMRGRFCFPSTSELARQDTPVEQVASTDNTGRQQTQNEVDVSLDPNIFPFNIFSGLRISNNIISSILRVVSGVELHDGAGEATFEDGMISINLGDGGSLRIPRGLAFPMTLLAPLSPLVSMVAPLAVPAMMIAGGSYLFPGSLGFLRRSDIFGGLFSDGEDNEANNAADEYDYGDYSDNAVYDYQGYQEDQRRRERPAGRPMTERQRRQQQQQGVRNPGNRQYSSRSLRVDRIASYVKNGIKKAGELIENLREA</sequence>
<organism evidence="4">
    <name type="scientific">Cyprideis torosa</name>
    <dbReference type="NCBI Taxonomy" id="163714"/>
    <lineage>
        <taxon>Eukaryota</taxon>
        <taxon>Metazoa</taxon>
        <taxon>Ecdysozoa</taxon>
        <taxon>Arthropoda</taxon>
        <taxon>Crustacea</taxon>
        <taxon>Oligostraca</taxon>
        <taxon>Ostracoda</taxon>
        <taxon>Podocopa</taxon>
        <taxon>Podocopida</taxon>
        <taxon>Cytherocopina</taxon>
        <taxon>Cytheroidea</taxon>
        <taxon>Cytherideidae</taxon>
        <taxon>Cyprideis</taxon>
    </lineage>
</organism>
<keyword evidence="3" id="KW-0732">Signal</keyword>
<feature type="compositionally biased region" description="Basic and acidic residues" evidence="1">
    <location>
        <begin position="630"/>
        <end position="648"/>
    </location>
</feature>
<gene>
    <name evidence="4" type="ORF">CTOB1V02_LOCUS1250</name>
</gene>
<keyword evidence="2" id="KW-0472">Membrane</keyword>
<protein>
    <submittedName>
        <fullName evidence="4">Uncharacterized protein</fullName>
    </submittedName>
</protein>